<evidence type="ECO:0000313" key="13">
    <source>
        <dbReference type="Proteomes" id="UP001187531"/>
    </source>
</evidence>
<evidence type="ECO:0000256" key="5">
    <source>
        <dbReference type="ARBA" id="ARBA00022741"/>
    </source>
</evidence>
<dbReference type="Gene3D" id="1.10.240.10">
    <property type="entry name" value="Tyrosyl-Transfer RNA Synthetase"/>
    <property type="match status" value="1"/>
</dbReference>
<dbReference type="SUPFAM" id="SSF52374">
    <property type="entry name" value="Nucleotidylyl transferase"/>
    <property type="match status" value="1"/>
</dbReference>
<keyword evidence="6 10" id="KW-0067">ATP-binding</keyword>
<proteinExistence type="inferred from homology"/>
<keyword evidence="4 10" id="KW-0436">Ligase</keyword>
<keyword evidence="5 10" id="KW-0547">Nucleotide-binding</keyword>
<keyword evidence="13" id="KW-1185">Reference proteome</keyword>
<dbReference type="InterPro" id="IPR050203">
    <property type="entry name" value="Trp-tRNA_synthetase"/>
</dbReference>
<gene>
    <name evidence="12" type="ORF">QYM36_010056</name>
</gene>
<comment type="similarity">
    <text evidence="2 10">Belongs to the class-I aminoacyl-tRNA synthetase family.</text>
</comment>
<feature type="region of interest" description="Disordered" evidence="11">
    <location>
        <begin position="133"/>
        <end position="153"/>
    </location>
</feature>
<dbReference type="NCBIfam" id="TIGR00233">
    <property type="entry name" value="trpS"/>
    <property type="match status" value="1"/>
</dbReference>
<evidence type="ECO:0000256" key="10">
    <source>
        <dbReference type="RuleBase" id="RU363036"/>
    </source>
</evidence>
<dbReference type="EC" id="6.1.1.2" evidence="3"/>
<accession>A0AA88HQL0</accession>
<dbReference type="GO" id="GO:0005524">
    <property type="term" value="F:ATP binding"/>
    <property type="evidence" value="ECO:0007669"/>
    <property type="project" value="UniProtKB-KW"/>
</dbReference>
<dbReference type="InterPro" id="IPR014729">
    <property type="entry name" value="Rossmann-like_a/b/a_fold"/>
</dbReference>
<dbReference type="FunFam" id="1.10.240.10:FF:000002">
    <property type="entry name" value="Tryptophan--tRNA ligase"/>
    <property type="match status" value="1"/>
</dbReference>
<feature type="compositionally biased region" description="Basic and acidic residues" evidence="11">
    <location>
        <begin position="133"/>
        <end position="148"/>
    </location>
</feature>
<keyword evidence="7 10" id="KW-0648">Protein biosynthesis</keyword>
<evidence type="ECO:0000256" key="1">
    <source>
        <dbReference type="ARBA" id="ARBA00004173"/>
    </source>
</evidence>
<evidence type="ECO:0000256" key="6">
    <source>
        <dbReference type="ARBA" id="ARBA00022840"/>
    </source>
</evidence>
<dbReference type="GO" id="GO:0005759">
    <property type="term" value="C:mitochondrial matrix"/>
    <property type="evidence" value="ECO:0007669"/>
    <property type="project" value="TreeGrafter"/>
</dbReference>
<dbReference type="InterPro" id="IPR002306">
    <property type="entry name" value="Trp-tRNA-ligase"/>
</dbReference>
<evidence type="ECO:0000256" key="7">
    <source>
        <dbReference type="ARBA" id="ARBA00022917"/>
    </source>
</evidence>
<evidence type="ECO:0000256" key="3">
    <source>
        <dbReference type="ARBA" id="ARBA00013161"/>
    </source>
</evidence>
<comment type="subcellular location">
    <subcellularLocation>
        <location evidence="1">Mitochondrion</location>
    </subcellularLocation>
</comment>
<comment type="caution">
    <text evidence="12">The sequence shown here is derived from an EMBL/GenBank/DDBJ whole genome shotgun (WGS) entry which is preliminary data.</text>
</comment>
<keyword evidence="8 10" id="KW-0030">Aminoacyl-tRNA synthetase</keyword>
<organism evidence="12 13">
    <name type="scientific">Artemia franciscana</name>
    <name type="common">Brine shrimp</name>
    <name type="synonym">Artemia sanfranciscana</name>
    <dbReference type="NCBI Taxonomy" id="6661"/>
    <lineage>
        <taxon>Eukaryota</taxon>
        <taxon>Metazoa</taxon>
        <taxon>Ecdysozoa</taxon>
        <taxon>Arthropoda</taxon>
        <taxon>Crustacea</taxon>
        <taxon>Branchiopoda</taxon>
        <taxon>Anostraca</taxon>
        <taxon>Artemiidae</taxon>
        <taxon>Artemia</taxon>
    </lineage>
</organism>
<name>A0AA88HQL0_ARTSF</name>
<dbReference type="AlphaFoldDB" id="A0AA88HQL0"/>
<evidence type="ECO:0000256" key="11">
    <source>
        <dbReference type="SAM" id="MobiDB-lite"/>
    </source>
</evidence>
<protein>
    <recommendedName>
        <fullName evidence="3">tryptophan--tRNA ligase</fullName>
        <ecNumber evidence="3">6.1.1.2</ecNumber>
    </recommendedName>
    <alternativeName>
        <fullName evidence="9">Tryptophanyl-tRNA synthetase</fullName>
    </alternativeName>
</protein>
<evidence type="ECO:0000256" key="4">
    <source>
        <dbReference type="ARBA" id="ARBA00022598"/>
    </source>
</evidence>
<reference evidence="12" key="1">
    <citation type="submission" date="2023-07" db="EMBL/GenBank/DDBJ databases">
        <title>Chromosome-level genome assembly of Artemia franciscana.</title>
        <authorList>
            <person name="Jo E."/>
        </authorList>
    </citation>
    <scope>NUCLEOTIDE SEQUENCE</scope>
    <source>
        <tissue evidence="12">Whole body</tissue>
    </source>
</reference>
<dbReference type="GO" id="GO:0070183">
    <property type="term" value="P:mitochondrial tryptophanyl-tRNA aminoacylation"/>
    <property type="evidence" value="ECO:0007669"/>
    <property type="project" value="TreeGrafter"/>
</dbReference>
<dbReference type="PANTHER" id="PTHR43766:SF1">
    <property type="entry name" value="TRYPTOPHAN--TRNA LIGASE, MITOCHONDRIAL"/>
    <property type="match status" value="1"/>
</dbReference>
<dbReference type="InterPro" id="IPR002305">
    <property type="entry name" value="aa-tRNA-synth_Ic"/>
</dbReference>
<evidence type="ECO:0000256" key="8">
    <source>
        <dbReference type="ARBA" id="ARBA00023146"/>
    </source>
</evidence>
<evidence type="ECO:0000256" key="9">
    <source>
        <dbReference type="ARBA" id="ARBA00030268"/>
    </source>
</evidence>
<dbReference type="Proteomes" id="UP001187531">
    <property type="component" value="Unassembled WGS sequence"/>
</dbReference>
<dbReference type="EMBL" id="JAVRJZ010000012">
    <property type="protein sequence ID" value="KAK2715283.1"/>
    <property type="molecule type" value="Genomic_DNA"/>
</dbReference>
<dbReference type="PRINTS" id="PR01039">
    <property type="entry name" value="TRNASYNTHTRP"/>
</dbReference>
<dbReference type="Gene3D" id="3.40.50.620">
    <property type="entry name" value="HUPs"/>
    <property type="match status" value="1"/>
</dbReference>
<sequence length="277" mass="31363">MLLHPIDLHAITSDSMTPRMIFIEEREEVKEHAEFSWILKCITTMARLGRLAQFKEKSEKLKEVPLGLYVYPVLQAADILLYKTTHVPVGEDQSQHIQLAQDLQRVFNHTYKSEVLVRPTALISDGPASRVKSLRDPAKKMSKSDPDPRSYIGLTDPPELITNKFRKALTDFTSEVSFDPENRASVSNLILIESLSTGLTPDEICERNSNIDTGKYKLVVADSVIEMLRPIQNNYHRLINEKGYLISVLRDGAERARTVANKTLSEVKKVVGLSLEY</sequence>
<dbReference type="Pfam" id="PF00579">
    <property type="entry name" value="tRNA-synt_1b"/>
    <property type="match status" value="1"/>
</dbReference>
<dbReference type="PANTHER" id="PTHR43766">
    <property type="entry name" value="TRYPTOPHAN--TRNA LIGASE, MITOCHONDRIAL"/>
    <property type="match status" value="1"/>
</dbReference>
<dbReference type="GO" id="GO:0004830">
    <property type="term" value="F:tryptophan-tRNA ligase activity"/>
    <property type="evidence" value="ECO:0007669"/>
    <property type="project" value="UniProtKB-EC"/>
</dbReference>
<evidence type="ECO:0000313" key="12">
    <source>
        <dbReference type="EMBL" id="KAK2715283.1"/>
    </source>
</evidence>
<evidence type="ECO:0000256" key="2">
    <source>
        <dbReference type="ARBA" id="ARBA00005594"/>
    </source>
</evidence>